<organism evidence="1 2">
    <name type="scientific">Trichomonas vaginalis (strain ATCC PRA-98 / G3)</name>
    <dbReference type="NCBI Taxonomy" id="412133"/>
    <lineage>
        <taxon>Eukaryota</taxon>
        <taxon>Metamonada</taxon>
        <taxon>Parabasalia</taxon>
        <taxon>Trichomonadida</taxon>
        <taxon>Trichomonadidae</taxon>
        <taxon>Trichomonas</taxon>
    </lineage>
</organism>
<dbReference type="VEuPathDB" id="TrichDB:TVAGG3_0888350"/>
<evidence type="ECO:0008006" key="3">
    <source>
        <dbReference type="Google" id="ProtNLM"/>
    </source>
</evidence>
<proteinExistence type="predicted"/>
<accession>A2FAX0</accession>
<sequence>MFVIEKYFLAKLPSLGNDSFYKCWNITSVSLNLPNAEIGIRIFEGCRGLVSASFVNGFKSITKDMFMDCIKLKSISLPDSISNLSFRCLHNTALESFKIPNSVRSIGFFGVIPTLKRIYIGSPSQLVEIQYNTFGWLNCQGQAELTFPNIEYIGLASNNNFVVYNNYLYTKDYKTLIVCLPENQNDTTNFSPKTEIIQSFAFFNKHNLKKINFQ</sequence>
<dbReference type="RefSeq" id="XP_001310877.1">
    <property type="nucleotide sequence ID" value="XM_001310876.1"/>
</dbReference>
<dbReference type="SUPFAM" id="SSF52058">
    <property type="entry name" value="L domain-like"/>
    <property type="match status" value="1"/>
</dbReference>
<dbReference type="PANTHER" id="PTHR45661">
    <property type="entry name" value="SURFACE ANTIGEN"/>
    <property type="match status" value="1"/>
</dbReference>
<evidence type="ECO:0000313" key="1">
    <source>
        <dbReference type="EMBL" id="EAX97947.1"/>
    </source>
</evidence>
<dbReference type="InterPro" id="IPR032675">
    <property type="entry name" value="LRR_dom_sf"/>
</dbReference>
<reference evidence="1" key="2">
    <citation type="journal article" date="2007" name="Science">
        <title>Draft genome sequence of the sexually transmitted pathogen Trichomonas vaginalis.</title>
        <authorList>
            <person name="Carlton J.M."/>
            <person name="Hirt R.P."/>
            <person name="Silva J.C."/>
            <person name="Delcher A.L."/>
            <person name="Schatz M."/>
            <person name="Zhao Q."/>
            <person name="Wortman J.R."/>
            <person name="Bidwell S.L."/>
            <person name="Alsmark U.C.M."/>
            <person name="Besteiro S."/>
            <person name="Sicheritz-Ponten T."/>
            <person name="Noel C.J."/>
            <person name="Dacks J.B."/>
            <person name="Foster P.G."/>
            <person name="Simillion C."/>
            <person name="Van de Peer Y."/>
            <person name="Miranda-Saavedra D."/>
            <person name="Barton G.J."/>
            <person name="Westrop G.D."/>
            <person name="Mueller S."/>
            <person name="Dessi D."/>
            <person name="Fiori P.L."/>
            <person name="Ren Q."/>
            <person name="Paulsen I."/>
            <person name="Zhang H."/>
            <person name="Bastida-Corcuera F.D."/>
            <person name="Simoes-Barbosa A."/>
            <person name="Brown M.T."/>
            <person name="Hayes R.D."/>
            <person name="Mukherjee M."/>
            <person name="Okumura C.Y."/>
            <person name="Schneider R."/>
            <person name="Smith A.J."/>
            <person name="Vanacova S."/>
            <person name="Villalvazo M."/>
            <person name="Haas B.J."/>
            <person name="Pertea M."/>
            <person name="Feldblyum T.V."/>
            <person name="Utterback T.R."/>
            <person name="Shu C.L."/>
            <person name="Osoegawa K."/>
            <person name="de Jong P.J."/>
            <person name="Hrdy I."/>
            <person name="Horvathova L."/>
            <person name="Zubacova Z."/>
            <person name="Dolezal P."/>
            <person name="Malik S.B."/>
            <person name="Logsdon J.M. Jr."/>
            <person name="Henze K."/>
            <person name="Gupta A."/>
            <person name="Wang C.C."/>
            <person name="Dunne R.L."/>
            <person name="Upcroft J.A."/>
            <person name="Upcroft P."/>
            <person name="White O."/>
            <person name="Salzberg S.L."/>
            <person name="Tang P."/>
            <person name="Chiu C.-H."/>
            <person name="Lee Y.-S."/>
            <person name="Embley T.M."/>
            <person name="Coombs G.H."/>
            <person name="Mottram J.C."/>
            <person name="Tachezy J."/>
            <person name="Fraser-Liggett C.M."/>
            <person name="Johnson P.J."/>
        </authorList>
    </citation>
    <scope>NUCLEOTIDE SEQUENCE [LARGE SCALE GENOMIC DNA]</scope>
    <source>
        <strain evidence="1">G3</strain>
    </source>
</reference>
<dbReference type="InParanoid" id="A2FAX0"/>
<dbReference type="AlphaFoldDB" id="A2FAX0"/>
<gene>
    <name evidence="1" type="ORF">TVAG_316120</name>
</gene>
<dbReference type="Proteomes" id="UP000001542">
    <property type="component" value="Unassembled WGS sequence"/>
</dbReference>
<dbReference type="VEuPathDB" id="TrichDB:TVAG_493590"/>
<name>A2FAX0_TRIV3</name>
<keyword evidence="2" id="KW-1185">Reference proteome</keyword>
<protein>
    <recommendedName>
        <fullName evidence="3">Surface antigen BspA-like</fullName>
    </recommendedName>
</protein>
<dbReference type="InterPro" id="IPR026906">
    <property type="entry name" value="LRR_5"/>
</dbReference>
<reference evidence="1" key="1">
    <citation type="submission" date="2006-10" db="EMBL/GenBank/DDBJ databases">
        <authorList>
            <person name="Amadeo P."/>
            <person name="Zhao Q."/>
            <person name="Wortman J."/>
            <person name="Fraser-Liggett C."/>
            <person name="Carlton J."/>
        </authorList>
    </citation>
    <scope>NUCLEOTIDE SEQUENCE</scope>
    <source>
        <strain evidence="1">G3</strain>
    </source>
</reference>
<dbReference type="STRING" id="5722.A2FAX0"/>
<dbReference type="InterPro" id="IPR053139">
    <property type="entry name" value="Surface_bspA-like"/>
</dbReference>
<dbReference type="PANTHER" id="PTHR45661:SF3">
    <property type="entry name" value="IG-LIKE DOMAIN-CONTAINING PROTEIN"/>
    <property type="match status" value="1"/>
</dbReference>
<dbReference type="Gene3D" id="3.80.10.10">
    <property type="entry name" value="Ribonuclease Inhibitor"/>
    <property type="match status" value="1"/>
</dbReference>
<dbReference type="Pfam" id="PF13306">
    <property type="entry name" value="LRR_5"/>
    <property type="match status" value="1"/>
</dbReference>
<dbReference type="OrthoDB" id="2015831at2759"/>
<dbReference type="KEGG" id="tva:4755729"/>
<evidence type="ECO:0000313" key="2">
    <source>
        <dbReference type="Proteomes" id="UP000001542"/>
    </source>
</evidence>
<dbReference type="EMBL" id="DS113694">
    <property type="protein sequence ID" value="EAX97947.1"/>
    <property type="molecule type" value="Genomic_DNA"/>
</dbReference>